<comment type="caution">
    <text evidence="2">The sequence shown here is derived from an EMBL/GenBank/DDBJ whole genome shotgun (WGS) entry which is preliminary data.</text>
</comment>
<keyword evidence="3" id="KW-1185">Reference proteome</keyword>
<evidence type="ECO:0000313" key="2">
    <source>
        <dbReference type="EMBL" id="CAJ1923411.1"/>
    </source>
</evidence>
<gene>
    <name evidence="2" type="ORF">CYCCA115_LOCUS1028</name>
</gene>
<name>A0AAD2CCD6_9STRA</name>
<organism evidence="2 3">
    <name type="scientific">Cylindrotheca closterium</name>
    <dbReference type="NCBI Taxonomy" id="2856"/>
    <lineage>
        <taxon>Eukaryota</taxon>
        <taxon>Sar</taxon>
        <taxon>Stramenopiles</taxon>
        <taxon>Ochrophyta</taxon>
        <taxon>Bacillariophyta</taxon>
        <taxon>Bacillariophyceae</taxon>
        <taxon>Bacillariophycidae</taxon>
        <taxon>Bacillariales</taxon>
        <taxon>Bacillariaceae</taxon>
        <taxon>Cylindrotheca</taxon>
    </lineage>
</organism>
<keyword evidence="1" id="KW-0732">Signal</keyword>
<evidence type="ECO:0000313" key="3">
    <source>
        <dbReference type="Proteomes" id="UP001295423"/>
    </source>
</evidence>
<protein>
    <submittedName>
        <fullName evidence="2">Uncharacterized protein</fullName>
    </submittedName>
</protein>
<proteinExistence type="predicted"/>
<sequence>MMATSRARTVTFLAITTAAVFFTNGCEGFSPEGIICSSSASPSTRMITRTSSYSALNHVTIYHQQRNKQSKTLKLSIDDVDAGFIGGSVLWAMNGYLGIDWLLAPIGVGLDSDFNPATRATTFFGKISSGAPLDEAMKESQVVQDGERPEMGSRVGTGANVGYTVEGLAKMGGDDWLAQRDAGLSASAPPPLQLAVTLLFVVLGVALQSVTHSTTTAGVLVIPAMIYEIGRPSLPTREEALLDVKIDNAVESFVESSVLLYGQEPPQGVAAVKQSEATNERELVTAFRRKMQEKVGDIGDSISNADVSDFQIEMRMRSYGSGRSTGGFIKGIRLRL</sequence>
<evidence type="ECO:0000256" key="1">
    <source>
        <dbReference type="SAM" id="SignalP"/>
    </source>
</evidence>
<dbReference type="AlphaFoldDB" id="A0AAD2CCD6"/>
<feature type="signal peptide" evidence="1">
    <location>
        <begin position="1"/>
        <end position="28"/>
    </location>
</feature>
<feature type="chain" id="PRO_5042296129" evidence="1">
    <location>
        <begin position="29"/>
        <end position="336"/>
    </location>
</feature>
<reference evidence="2" key="1">
    <citation type="submission" date="2023-08" db="EMBL/GenBank/DDBJ databases">
        <authorList>
            <person name="Audoor S."/>
            <person name="Bilcke G."/>
        </authorList>
    </citation>
    <scope>NUCLEOTIDE SEQUENCE</scope>
</reference>
<dbReference type="EMBL" id="CAKOGP040000002">
    <property type="protein sequence ID" value="CAJ1923411.1"/>
    <property type="molecule type" value="Genomic_DNA"/>
</dbReference>
<dbReference type="Proteomes" id="UP001295423">
    <property type="component" value="Unassembled WGS sequence"/>
</dbReference>
<accession>A0AAD2CCD6</accession>